<evidence type="ECO:0000313" key="7">
    <source>
        <dbReference type="Proteomes" id="UP000318939"/>
    </source>
</evidence>
<feature type="transmembrane region" description="Helical" evidence="5">
    <location>
        <begin position="139"/>
        <end position="167"/>
    </location>
</feature>
<evidence type="ECO:0000256" key="4">
    <source>
        <dbReference type="ARBA" id="ARBA00023136"/>
    </source>
</evidence>
<evidence type="ECO:0000256" key="5">
    <source>
        <dbReference type="SAM" id="Phobius"/>
    </source>
</evidence>
<feature type="transmembrane region" description="Helical" evidence="5">
    <location>
        <begin position="110"/>
        <end position="133"/>
    </location>
</feature>
<organism evidence="6 7">
    <name type="scientific">Rhizobium rhododendri</name>
    <dbReference type="NCBI Taxonomy" id="2506430"/>
    <lineage>
        <taxon>Bacteria</taxon>
        <taxon>Pseudomonadati</taxon>
        <taxon>Pseudomonadota</taxon>
        <taxon>Alphaproteobacteria</taxon>
        <taxon>Hyphomicrobiales</taxon>
        <taxon>Rhizobiaceae</taxon>
        <taxon>Rhizobium/Agrobacterium group</taxon>
        <taxon>Rhizobium</taxon>
    </lineage>
</organism>
<sequence>MANDLGASLLFVILFSLTQNAVLSACLGMLFGACQIAVQVSRRKPVDSMQWLSLFLVFASGTATMVTDDPRFVLFKPSVIYVIVGAAMLKPGWINRYLPAIARAVSADIGIALGFVWSGLMFTTAALNAYLALSTEIKTWALTMAIFTISSKVLLVLAGFAAIRLVTQSRLRAMPAKQRESLLVTTGWNTKSPVPASR</sequence>
<evidence type="ECO:0000256" key="2">
    <source>
        <dbReference type="ARBA" id="ARBA00022692"/>
    </source>
</evidence>
<evidence type="ECO:0000256" key="3">
    <source>
        <dbReference type="ARBA" id="ARBA00022989"/>
    </source>
</evidence>
<keyword evidence="4 5" id="KW-0472">Membrane</keyword>
<evidence type="ECO:0000256" key="1">
    <source>
        <dbReference type="ARBA" id="ARBA00022475"/>
    </source>
</evidence>
<dbReference type="EMBL" id="CP117267">
    <property type="protein sequence ID" value="WFS22785.1"/>
    <property type="molecule type" value="Genomic_DNA"/>
</dbReference>
<reference evidence="6" key="2">
    <citation type="journal article" date="2023" name="MicrobiologyOpen">
        <title>Genomics of the tumorigenes clade of the family Rhizobiaceae and description of Rhizobium rhododendri sp. nov.</title>
        <authorList>
            <person name="Kuzmanovic N."/>
            <person name="diCenzo G.C."/>
            <person name="Bunk B."/>
            <person name="Sproeer C."/>
            <person name="Fruehling A."/>
            <person name="Neumann-Schaal M."/>
            <person name="Overmann J."/>
            <person name="Smalla K."/>
        </authorList>
    </citation>
    <scope>NUCLEOTIDE SEQUENCE</scope>
    <source>
        <strain evidence="6">Rho-6.2</strain>
    </source>
</reference>
<keyword evidence="1" id="KW-1003">Cell membrane</keyword>
<protein>
    <submittedName>
        <fullName evidence="6">Septation protein IspZ</fullName>
    </submittedName>
</protein>
<dbReference type="RefSeq" id="WP_244615231.1">
    <property type="nucleotide sequence ID" value="NZ_CP117267.1"/>
</dbReference>
<accession>A0ABY8IGP2</accession>
<dbReference type="PANTHER" id="PTHR36917">
    <property type="entry name" value="INTRACELLULAR SEPTATION PROTEIN A-RELATED"/>
    <property type="match status" value="1"/>
</dbReference>
<evidence type="ECO:0000313" key="6">
    <source>
        <dbReference type="EMBL" id="WFS22785.1"/>
    </source>
</evidence>
<dbReference type="InterPro" id="IPR006008">
    <property type="entry name" value="YciB"/>
</dbReference>
<dbReference type="Pfam" id="PF04279">
    <property type="entry name" value="IspA"/>
    <property type="match status" value="1"/>
</dbReference>
<proteinExistence type="predicted"/>
<reference evidence="6" key="1">
    <citation type="journal article" date="2019" name="Phytopathology">
        <title>A Novel Group of Rhizobium tumorigenes-Like Agrobacteria Associated with Crown Gall Disease of Rhododendron and Blueberry.</title>
        <authorList>
            <person name="Kuzmanovic N."/>
            <person name="Behrens P."/>
            <person name="Idczak E."/>
            <person name="Wagner S."/>
            <person name="Gotz M."/>
            <person name="Sproer C."/>
            <person name="Bunk B."/>
            <person name="Overmann J."/>
            <person name="Smalla K."/>
        </authorList>
    </citation>
    <scope>NUCLEOTIDE SEQUENCE</scope>
    <source>
        <strain evidence="6">Rho-6.2</strain>
    </source>
</reference>
<dbReference type="Proteomes" id="UP000318939">
    <property type="component" value="Chromosome"/>
</dbReference>
<feature type="transmembrane region" description="Helical" evidence="5">
    <location>
        <begin position="79"/>
        <end position="98"/>
    </location>
</feature>
<keyword evidence="2 5" id="KW-0812">Transmembrane</keyword>
<gene>
    <name evidence="6" type="ORF">PR018_16945</name>
</gene>
<keyword evidence="7" id="KW-1185">Reference proteome</keyword>
<feature type="transmembrane region" description="Helical" evidence="5">
    <location>
        <begin position="6"/>
        <end position="31"/>
    </location>
</feature>
<keyword evidence="3 5" id="KW-1133">Transmembrane helix</keyword>
<dbReference type="PANTHER" id="PTHR36917:SF1">
    <property type="entry name" value="INNER MEMBRANE-SPANNING PROTEIN YCIB"/>
    <property type="match status" value="1"/>
</dbReference>
<name>A0ABY8IGP2_9HYPH</name>